<sequence>MEGACLHVRRQGRRMQLKDGTSLQKAAHCQDARRALPPWPHEKRHAVGASVRRNDQRLDEDAAAHSLSPMSRLRSCRQEAWSRSRDAMDAAPPGPRGRKQRTHPASSGRLGQGPRAARRQSEQRLRTCAGVAPAHPPARREHPVRGRKPSAPGATSRPGRQRAHGSASAPNHHQPRQPPLRTILPTHSRNRPRAGKLDPGPGSTVEFRMEVPRRAARTTVPSSRKAVSTPARLLSTRAQNRREYVDGAPGRGVQRFASRGSHRSWKASARPS</sequence>
<feature type="region of interest" description="Disordered" evidence="1">
    <location>
        <begin position="34"/>
        <end position="272"/>
    </location>
</feature>
<protein>
    <submittedName>
        <fullName evidence="2">Uncharacterized protein</fullName>
    </submittedName>
</protein>
<accession>A0A410S2F7</accession>
<evidence type="ECO:0000313" key="2">
    <source>
        <dbReference type="EMBL" id="QAT88268.1"/>
    </source>
</evidence>
<gene>
    <name evidence="2" type="ORF">EJ065_6743</name>
</gene>
<feature type="compositionally biased region" description="Basic and acidic residues" evidence="1">
    <location>
        <begin position="52"/>
        <end position="63"/>
    </location>
</feature>
<name>A0A410S2F7_CORCK</name>
<dbReference type="Proteomes" id="UP000288758">
    <property type="component" value="Chromosome"/>
</dbReference>
<evidence type="ECO:0000313" key="3">
    <source>
        <dbReference type="Proteomes" id="UP000288758"/>
    </source>
</evidence>
<reference evidence="2 3" key="1">
    <citation type="submission" date="2018-12" db="EMBL/GenBank/DDBJ databases">
        <title>Complete Genome Sequence of the Corallopyronin A producing Myxobacterium Corallococcus coralloides B035.</title>
        <authorList>
            <person name="Bouhired S.M."/>
            <person name="Rupp O."/>
            <person name="Blom J."/>
            <person name="Schaeberle T.F."/>
            <person name="Kehraus S."/>
            <person name="Schiefer A."/>
            <person name="Pfarr K."/>
            <person name="Goesmann A."/>
            <person name="Hoerauf A."/>
            <person name="Koenig G.M."/>
        </authorList>
    </citation>
    <scope>NUCLEOTIDE SEQUENCE [LARGE SCALE GENOMIC DNA]</scope>
    <source>
        <strain evidence="2 3">B035</strain>
    </source>
</reference>
<proteinExistence type="predicted"/>
<evidence type="ECO:0000256" key="1">
    <source>
        <dbReference type="SAM" id="MobiDB-lite"/>
    </source>
</evidence>
<feature type="compositionally biased region" description="Basic and acidic residues" evidence="1">
    <location>
        <begin position="76"/>
        <end position="88"/>
    </location>
</feature>
<dbReference type="AlphaFoldDB" id="A0A410S2F7"/>
<dbReference type="EMBL" id="CP034669">
    <property type="protein sequence ID" value="QAT88268.1"/>
    <property type="molecule type" value="Genomic_DNA"/>
</dbReference>
<organism evidence="2 3">
    <name type="scientific">Corallococcus coralloides</name>
    <name type="common">Myxococcus coralloides</name>
    <dbReference type="NCBI Taxonomy" id="184914"/>
    <lineage>
        <taxon>Bacteria</taxon>
        <taxon>Pseudomonadati</taxon>
        <taxon>Myxococcota</taxon>
        <taxon>Myxococcia</taxon>
        <taxon>Myxococcales</taxon>
        <taxon>Cystobacterineae</taxon>
        <taxon>Myxococcaceae</taxon>
        <taxon>Corallococcus</taxon>
    </lineage>
</organism>